<dbReference type="GO" id="GO:0005634">
    <property type="term" value="C:nucleus"/>
    <property type="evidence" value="ECO:0007669"/>
    <property type="project" value="UniProtKB-SubCell"/>
</dbReference>
<dbReference type="AlphaFoldDB" id="A0AAJ6QZ64"/>
<dbReference type="RefSeq" id="XP_003748640.1">
    <property type="nucleotide sequence ID" value="XM_003748592.2"/>
</dbReference>
<comment type="subcellular location">
    <subcellularLocation>
        <location evidence="1">Nucleus</location>
    </subcellularLocation>
</comment>
<keyword evidence="5" id="KW-0862">Zinc</keyword>
<evidence type="ECO:0000256" key="4">
    <source>
        <dbReference type="ARBA" id="ARBA00022771"/>
    </source>
</evidence>
<dbReference type="Proteomes" id="UP000694867">
    <property type="component" value="Unplaced"/>
</dbReference>
<evidence type="ECO:0000256" key="1">
    <source>
        <dbReference type="ARBA" id="ARBA00004123"/>
    </source>
</evidence>
<evidence type="ECO:0000256" key="5">
    <source>
        <dbReference type="ARBA" id="ARBA00022833"/>
    </source>
</evidence>
<evidence type="ECO:0000256" key="7">
    <source>
        <dbReference type="PROSITE-ProRule" id="PRU00042"/>
    </source>
</evidence>
<dbReference type="InterPro" id="IPR036236">
    <property type="entry name" value="Znf_C2H2_sf"/>
</dbReference>
<proteinExistence type="predicted"/>
<evidence type="ECO:0000256" key="2">
    <source>
        <dbReference type="ARBA" id="ARBA00022723"/>
    </source>
</evidence>
<name>A0AAJ6QZ64_9ACAR</name>
<evidence type="ECO:0000256" key="3">
    <source>
        <dbReference type="ARBA" id="ARBA00022737"/>
    </source>
</evidence>
<dbReference type="PROSITE" id="PS50157">
    <property type="entry name" value="ZINC_FINGER_C2H2_2"/>
    <property type="match status" value="2"/>
</dbReference>
<evidence type="ECO:0000313" key="10">
    <source>
        <dbReference type="RefSeq" id="XP_003748640.1"/>
    </source>
</evidence>
<reference evidence="10" key="1">
    <citation type="submission" date="2025-08" db="UniProtKB">
        <authorList>
            <consortium name="RefSeq"/>
        </authorList>
    </citation>
    <scope>IDENTIFICATION</scope>
</reference>
<keyword evidence="4 7" id="KW-0863">Zinc-finger</keyword>
<feature type="domain" description="C2H2-type" evidence="8">
    <location>
        <begin position="137"/>
        <end position="165"/>
    </location>
</feature>
<keyword evidence="9" id="KW-1185">Reference proteome</keyword>
<dbReference type="InterPro" id="IPR013087">
    <property type="entry name" value="Znf_C2H2_type"/>
</dbReference>
<keyword evidence="2" id="KW-0479">Metal-binding</keyword>
<dbReference type="PANTHER" id="PTHR24394:SF29">
    <property type="entry name" value="MYONEURIN"/>
    <property type="match status" value="1"/>
</dbReference>
<dbReference type="Pfam" id="PF00096">
    <property type="entry name" value="zf-C2H2"/>
    <property type="match status" value="1"/>
</dbReference>
<evidence type="ECO:0000259" key="8">
    <source>
        <dbReference type="PROSITE" id="PS50157"/>
    </source>
</evidence>
<dbReference type="SUPFAM" id="SSF57667">
    <property type="entry name" value="beta-beta-alpha zinc fingers"/>
    <property type="match status" value="1"/>
</dbReference>
<dbReference type="PANTHER" id="PTHR24394">
    <property type="entry name" value="ZINC FINGER PROTEIN"/>
    <property type="match status" value="1"/>
</dbReference>
<protein>
    <submittedName>
        <fullName evidence="10">Zinc finger protein 554</fullName>
    </submittedName>
</protein>
<gene>
    <name evidence="10" type="primary">LOC100901609</name>
</gene>
<dbReference type="GeneID" id="100901609"/>
<accession>A0AAJ6QZ64</accession>
<keyword evidence="6" id="KW-0539">Nucleus</keyword>
<organism evidence="9 10">
    <name type="scientific">Galendromus occidentalis</name>
    <name type="common">western predatory mite</name>
    <dbReference type="NCBI Taxonomy" id="34638"/>
    <lineage>
        <taxon>Eukaryota</taxon>
        <taxon>Metazoa</taxon>
        <taxon>Ecdysozoa</taxon>
        <taxon>Arthropoda</taxon>
        <taxon>Chelicerata</taxon>
        <taxon>Arachnida</taxon>
        <taxon>Acari</taxon>
        <taxon>Parasitiformes</taxon>
        <taxon>Mesostigmata</taxon>
        <taxon>Gamasina</taxon>
        <taxon>Phytoseioidea</taxon>
        <taxon>Phytoseiidae</taxon>
        <taxon>Typhlodrominae</taxon>
        <taxon>Galendromus</taxon>
    </lineage>
</organism>
<dbReference type="Gene3D" id="3.30.160.60">
    <property type="entry name" value="Classic Zinc Finger"/>
    <property type="match status" value="1"/>
</dbReference>
<evidence type="ECO:0000313" key="9">
    <source>
        <dbReference type="Proteomes" id="UP000694867"/>
    </source>
</evidence>
<dbReference type="PROSITE" id="PS00028">
    <property type="entry name" value="ZINC_FINGER_C2H2_1"/>
    <property type="match status" value="2"/>
</dbReference>
<dbReference type="GO" id="GO:0000981">
    <property type="term" value="F:DNA-binding transcription factor activity, RNA polymerase II-specific"/>
    <property type="evidence" value="ECO:0007669"/>
    <property type="project" value="TreeGrafter"/>
</dbReference>
<keyword evidence="3" id="KW-0677">Repeat</keyword>
<evidence type="ECO:0000256" key="6">
    <source>
        <dbReference type="ARBA" id="ARBA00023242"/>
    </source>
</evidence>
<dbReference type="KEGG" id="goe:100901609"/>
<sequence length="280" mass="32146">MTPEPEEDFMIDSVLRFIVRDLELISRPPPTDLIYPDCELCNQCDFRECLGSSARRAESPWSEGVVKTHPEETPSENDGFELVGTNKIDTKDYCGNPPLRPDTGPKARGCALCGRSFDNQGELRRHLRFVHPNHRPHSCGVCSQNFIERGHLKRHLSLFHTKRATFRCQVCDKKFRRRIVQEKALSASEERARAVCFPCRKHLSDRLPDPIPPVGRTSVRETLHRCQCGRSYTRKDSFRRHSKRCTVIPKPIGVRTSPRFLTFAEKEFLALEMNRGSGTK</sequence>
<dbReference type="GO" id="GO:0008270">
    <property type="term" value="F:zinc ion binding"/>
    <property type="evidence" value="ECO:0007669"/>
    <property type="project" value="UniProtKB-KW"/>
</dbReference>
<dbReference type="SMART" id="SM00355">
    <property type="entry name" value="ZnF_C2H2"/>
    <property type="match status" value="2"/>
</dbReference>
<feature type="domain" description="C2H2-type" evidence="8">
    <location>
        <begin position="108"/>
        <end position="136"/>
    </location>
</feature>